<dbReference type="InterPro" id="IPR010982">
    <property type="entry name" value="Lambda_DNA-bd_dom_sf"/>
</dbReference>
<proteinExistence type="predicted"/>
<keyword evidence="3 6" id="KW-0238">DNA-binding</keyword>
<dbReference type="InterPro" id="IPR046335">
    <property type="entry name" value="LacI/GalR-like_sensor"/>
</dbReference>
<reference evidence="6 7" key="1">
    <citation type="journal article" date="2016" name="Int. J. Syst. Evol. Microbiol.">
        <title>Arsenicitalea aurantiaca gen. nov., sp. nov., a new member of the family Hyphomicrobiaceae, isolated from high-arsenic sediment.</title>
        <authorList>
            <person name="Mu Y."/>
            <person name="Zhou L."/>
            <person name="Zeng X.C."/>
            <person name="Liu L."/>
            <person name="Pan Y."/>
            <person name="Chen X."/>
            <person name="Wang J."/>
            <person name="Li S."/>
            <person name="Li W.J."/>
            <person name="Wang Y."/>
        </authorList>
    </citation>
    <scope>NUCLEOTIDE SEQUENCE [LARGE SCALE GENOMIC DNA]</scope>
    <source>
        <strain evidence="6 7">42-50</strain>
    </source>
</reference>
<dbReference type="Proteomes" id="UP000281547">
    <property type="component" value="Unassembled WGS sequence"/>
</dbReference>
<keyword evidence="7" id="KW-1185">Reference proteome</keyword>
<evidence type="ECO:0000313" key="6">
    <source>
        <dbReference type="EMBL" id="RUT28876.1"/>
    </source>
</evidence>
<dbReference type="CDD" id="cd01392">
    <property type="entry name" value="HTH_LacI"/>
    <property type="match status" value="1"/>
</dbReference>
<dbReference type="EMBL" id="RZNJ01000006">
    <property type="protein sequence ID" value="RUT28876.1"/>
    <property type="molecule type" value="Genomic_DNA"/>
</dbReference>
<gene>
    <name evidence="6" type="ORF">EMQ25_15940</name>
</gene>
<evidence type="ECO:0000256" key="1">
    <source>
        <dbReference type="ARBA" id="ARBA00022491"/>
    </source>
</evidence>
<dbReference type="Pfam" id="PF13377">
    <property type="entry name" value="Peripla_BP_3"/>
    <property type="match status" value="1"/>
</dbReference>
<keyword evidence="1" id="KW-0678">Repressor</keyword>
<dbReference type="GO" id="GO:0000976">
    <property type="term" value="F:transcription cis-regulatory region binding"/>
    <property type="evidence" value="ECO:0007669"/>
    <property type="project" value="TreeGrafter"/>
</dbReference>
<dbReference type="PANTHER" id="PTHR30146">
    <property type="entry name" value="LACI-RELATED TRANSCRIPTIONAL REPRESSOR"/>
    <property type="match status" value="1"/>
</dbReference>
<dbReference type="Gene3D" id="3.40.50.2300">
    <property type="match status" value="2"/>
</dbReference>
<evidence type="ECO:0000259" key="5">
    <source>
        <dbReference type="PROSITE" id="PS50932"/>
    </source>
</evidence>
<dbReference type="InterPro" id="IPR028082">
    <property type="entry name" value="Peripla_BP_I"/>
</dbReference>
<sequence length="334" mass="36165">MKKRVKMVDIARAAKVSQTTVSLVLNHVPNIRIADETRQRVLSVARELGYTPGPSLYDLDPARKRLFGVMINEISSAYPINLIDGLNTWADTQGAQLLVQITGGLPDHDEAALENFARFGIDTIVYARTFTAIVDVPPRLDAFRHVLLNCRRPDSRGLAVLPAERYGGALATDHLVAAGCRRIATITGDPWQLATAERLAGYHRALGRAGLARDAGLERRGDWSHASGFAQTLALMALPEPPDGIFCQNDIMARGALAALASLGMDVPGAVRVIGYDDRDFARDLDPALSTVTLPHVEMAERAMDQLAGEAQPGDRTTTIQGKLVVRKSTMPDA</sequence>
<dbReference type="PROSITE" id="PS50932">
    <property type="entry name" value="HTH_LACI_2"/>
    <property type="match status" value="1"/>
</dbReference>
<keyword evidence="4" id="KW-0804">Transcription</keyword>
<dbReference type="RefSeq" id="WP_127189600.1">
    <property type="nucleotide sequence ID" value="NZ_RZNJ01000006.1"/>
</dbReference>
<protein>
    <submittedName>
        <fullName evidence="6">LacI family DNA-binding transcriptional regulator</fullName>
    </submittedName>
</protein>
<organism evidence="6 7">
    <name type="scientific">Arsenicitalea aurantiaca</name>
    <dbReference type="NCBI Taxonomy" id="1783274"/>
    <lineage>
        <taxon>Bacteria</taxon>
        <taxon>Pseudomonadati</taxon>
        <taxon>Pseudomonadota</taxon>
        <taxon>Alphaproteobacteria</taxon>
        <taxon>Hyphomicrobiales</taxon>
        <taxon>Devosiaceae</taxon>
        <taxon>Arsenicitalea</taxon>
    </lineage>
</organism>
<evidence type="ECO:0000256" key="3">
    <source>
        <dbReference type="ARBA" id="ARBA00023125"/>
    </source>
</evidence>
<accession>A0A433X481</accession>
<name>A0A433X481_9HYPH</name>
<dbReference type="GO" id="GO:0003700">
    <property type="term" value="F:DNA-binding transcription factor activity"/>
    <property type="evidence" value="ECO:0007669"/>
    <property type="project" value="TreeGrafter"/>
</dbReference>
<dbReference type="SUPFAM" id="SSF53822">
    <property type="entry name" value="Periplasmic binding protein-like I"/>
    <property type="match status" value="1"/>
</dbReference>
<evidence type="ECO:0000313" key="7">
    <source>
        <dbReference type="Proteomes" id="UP000281547"/>
    </source>
</evidence>
<dbReference type="SUPFAM" id="SSF47413">
    <property type="entry name" value="lambda repressor-like DNA-binding domains"/>
    <property type="match status" value="1"/>
</dbReference>
<keyword evidence="2" id="KW-0805">Transcription regulation</keyword>
<dbReference type="PANTHER" id="PTHR30146:SF148">
    <property type="entry name" value="HTH-TYPE TRANSCRIPTIONAL REPRESSOR PURR-RELATED"/>
    <property type="match status" value="1"/>
</dbReference>
<feature type="domain" description="HTH lacI-type" evidence="5">
    <location>
        <begin position="5"/>
        <end position="52"/>
    </location>
</feature>
<dbReference type="CDD" id="cd06288">
    <property type="entry name" value="PBP1_sucrose_transcription_regulator"/>
    <property type="match status" value="1"/>
</dbReference>
<evidence type="ECO:0000256" key="4">
    <source>
        <dbReference type="ARBA" id="ARBA00023163"/>
    </source>
</evidence>
<dbReference type="Gene3D" id="1.10.260.40">
    <property type="entry name" value="lambda repressor-like DNA-binding domains"/>
    <property type="match status" value="1"/>
</dbReference>
<dbReference type="PROSITE" id="PS00356">
    <property type="entry name" value="HTH_LACI_1"/>
    <property type="match status" value="1"/>
</dbReference>
<dbReference type="SMART" id="SM00354">
    <property type="entry name" value="HTH_LACI"/>
    <property type="match status" value="1"/>
</dbReference>
<comment type="caution">
    <text evidence="6">The sequence shown here is derived from an EMBL/GenBank/DDBJ whole genome shotgun (WGS) entry which is preliminary data.</text>
</comment>
<dbReference type="InterPro" id="IPR000843">
    <property type="entry name" value="HTH_LacI"/>
</dbReference>
<dbReference type="OrthoDB" id="9798934at2"/>
<dbReference type="AlphaFoldDB" id="A0A433X481"/>
<evidence type="ECO:0000256" key="2">
    <source>
        <dbReference type="ARBA" id="ARBA00023015"/>
    </source>
</evidence>
<dbReference type="Pfam" id="PF00356">
    <property type="entry name" value="LacI"/>
    <property type="match status" value="1"/>
</dbReference>